<evidence type="ECO:0000313" key="3">
    <source>
        <dbReference type="Proteomes" id="UP000002770"/>
    </source>
</evidence>
<dbReference type="RefSeq" id="WP_006870186.1">
    <property type="nucleotide sequence ID" value="NZ_JH413811.1"/>
</dbReference>
<dbReference type="SUPFAM" id="SSF54001">
    <property type="entry name" value="Cysteine proteinases"/>
    <property type="match status" value="1"/>
</dbReference>
<dbReference type="HOGENOM" id="CLU_717271_0_0_6"/>
<accession>G9ELY9</accession>
<reference evidence="2 3" key="1">
    <citation type="journal article" date="2011" name="BMC Genomics">
        <title>Insight into cross-talk between intra-amoebal pathogens.</title>
        <authorList>
            <person name="Gimenez G."/>
            <person name="Bertelli C."/>
            <person name="Moliner C."/>
            <person name="Robert C."/>
            <person name="Raoult D."/>
            <person name="Fournier P.E."/>
            <person name="Greub G."/>
        </authorList>
    </citation>
    <scope>NUCLEOTIDE SEQUENCE [LARGE SCALE GENOMIC DNA]</scope>
    <source>
        <strain evidence="2 3">LLAP12</strain>
    </source>
</reference>
<dbReference type="InterPro" id="IPR040938">
    <property type="entry name" value="LupA"/>
</dbReference>
<dbReference type="InterPro" id="IPR038765">
    <property type="entry name" value="Papain-like_cys_pep_sf"/>
</dbReference>
<dbReference type="InParanoid" id="G9ELY9"/>
<dbReference type="Proteomes" id="UP000002770">
    <property type="component" value="Unassembled WGS sequence"/>
</dbReference>
<dbReference type="eggNOG" id="COG2839">
    <property type="taxonomic scope" value="Bacteria"/>
</dbReference>
<sequence>MPLSQKIQNQSLNTLMSNYSSKKLTHEGIERLKAVNAMAAFNDVALSMQSPKVITIIGDQLEKTFPESSRPNVATLIYSMVIEQMDREADENKRKHQAQGHFSLQYIHQRTLRDQLQDHDMNLLMPKSQGNIEVLAPVNRFDRSTEVVQEGIATALKNKDINHIVIPIGPGHWRGIYLTKPVDVNSKYQLELFDPYGPIGADTIKKTTLNLLQKCGINENQITIKTTGPTHPQQDGYACGDFTCAYSHKKIKEFGATVYNQNLITALEHQGNKEDSLRHTSHKVSQTLQAPRPIIQQKQEEITQSIESKLTSQEQKIFTTTISAQINPSIAYKQEIASLIKNRHSIFTQANAAIKKEEAAQPLSDEELAAKLQAEEFRNAGFKPR</sequence>
<feature type="domain" description="Legionella ubiquitin-specific protease A" evidence="1">
    <location>
        <begin position="113"/>
        <end position="284"/>
    </location>
</feature>
<protein>
    <recommendedName>
        <fullName evidence="1">Legionella ubiquitin-specific protease A domain-containing protein</fullName>
    </recommendedName>
</protein>
<name>G9ELY9_9GAMM</name>
<evidence type="ECO:0000313" key="2">
    <source>
        <dbReference type="EMBL" id="EHL31589.1"/>
    </source>
</evidence>
<dbReference type="OrthoDB" id="5654331at2"/>
<dbReference type="AlphaFoldDB" id="G9ELY9"/>
<dbReference type="EMBL" id="JH413811">
    <property type="protein sequence ID" value="EHL31589.1"/>
    <property type="molecule type" value="Genomic_DNA"/>
</dbReference>
<evidence type="ECO:0000259" key="1">
    <source>
        <dbReference type="Pfam" id="PF18242"/>
    </source>
</evidence>
<gene>
    <name evidence="2" type="ORF">LDG_6250</name>
</gene>
<keyword evidence="3" id="KW-1185">Reference proteome</keyword>
<dbReference type="Pfam" id="PF18242">
    <property type="entry name" value="LupA"/>
    <property type="match status" value="1"/>
</dbReference>
<proteinExistence type="predicted"/>
<organism evidence="2 3">
    <name type="scientific">Legionella drancourtii LLAP12</name>
    <dbReference type="NCBI Taxonomy" id="658187"/>
    <lineage>
        <taxon>Bacteria</taxon>
        <taxon>Pseudomonadati</taxon>
        <taxon>Pseudomonadota</taxon>
        <taxon>Gammaproteobacteria</taxon>
        <taxon>Legionellales</taxon>
        <taxon>Legionellaceae</taxon>
        <taxon>Legionella</taxon>
    </lineage>
</organism>